<dbReference type="Proteomes" id="UP000253961">
    <property type="component" value="Unassembled WGS sequence"/>
</dbReference>
<gene>
    <name evidence="1" type="ORF">DU508_14035</name>
</gene>
<dbReference type="AlphaFoldDB" id="A0A369PUM7"/>
<sequence>MRTVNHSSVFCHQNTDAKVRLKLFIWLKRAIYNSIFEDYVCNLHKSMGRFIEHCSSDEEWCSNFELLIIFNRKKVITAVIMSLSKKKK</sequence>
<accession>A0A369PUM7</accession>
<evidence type="ECO:0000313" key="2">
    <source>
        <dbReference type="Proteomes" id="UP000253961"/>
    </source>
</evidence>
<keyword evidence="2" id="KW-1185">Reference proteome</keyword>
<organism evidence="1 2">
    <name type="scientific">Pedobacter chinensis</name>
    <dbReference type="NCBI Taxonomy" id="2282421"/>
    <lineage>
        <taxon>Bacteria</taxon>
        <taxon>Pseudomonadati</taxon>
        <taxon>Bacteroidota</taxon>
        <taxon>Sphingobacteriia</taxon>
        <taxon>Sphingobacteriales</taxon>
        <taxon>Sphingobacteriaceae</taxon>
        <taxon>Pedobacter</taxon>
    </lineage>
</organism>
<comment type="caution">
    <text evidence="1">The sequence shown here is derived from an EMBL/GenBank/DDBJ whole genome shotgun (WGS) entry which is preliminary data.</text>
</comment>
<name>A0A369PUM7_9SPHI</name>
<protein>
    <submittedName>
        <fullName evidence="1">Uncharacterized protein</fullName>
    </submittedName>
</protein>
<evidence type="ECO:0000313" key="1">
    <source>
        <dbReference type="EMBL" id="RDC55970.1"/>
    </source>
</evidence>
<proteinExistence type="predicted"/>
<dbReference type="EMBL" id="QPKV01000005">
    <property type="protein sequence ID" value="RDC55970.1"/>
    <property type="molecule type" value="Genomic_DNA"/>
</dbReference>
<reference evidence="1 2" key="1">
    <citation type="submission" date="2018-07" db="EMBL/GenBank/DDBJ databases">
        <title>Pedobacter sp. nov., isolated from soil.</title>
        <authorList>
            <person name="Zhou L.Y."/>
            <person name="Du Z.J."/>
        </authorList>
    </citation>
    <scope>NUCLEOTIDE SEQUENCE [LARGE SCALE GENOMIC DNA]</scope>
    <source>
        <strain evidence="1 2">JDX94</strain>
    </source>
</reference>